<comment type="catalytic activity">
    <reaction evidence="13">
        <text>a pyranoside + acceptor = a pyranosid-3-ulose + reduced acceptor.</text>
        <dbReference type="EC" id="1.1.99.29"/>
    </reaction>
</comment>
<evidence type="ECO:0000256" key="17">
    <source>
        <dbReference type="SAM" id="SignalP"/>
    </source>
</evidence>
<dbReference type="SUPFAM" id="SSF54373">
    <property type="entry name" value="FAD-linked reductases, C-terminal domain"/>
    <property type="match status" value="1"/>
</dbReference>
<feature type="chain" id="PRO_5042227464" description="pyranose dehydrogenase (acceptor)" evidence="17">
    <location>
        <begin position="19"/>
        <end position="588"/>
    </location>
</feature>
<evidence type="ECO:0000256" key="2">
    <source>
        <dbReference type="ARBA" id="ARBA00004613"/>
    </source>
</evidence>
<dbReference type="PIRSF" id="PIRSF000137">
    <property type="entry name" value="Alcohol_oxidase"/>
    <property type="match status" value="1"/>
</dbReference>
<evidence type="ECO:0000256" key="1">
    <source>
        <dbReference type="ARBA" id="ARBA00001974"/>
    </source>
</evidence>
<dbReference type="Gene3D" id="3.50.50.60">
    <property type="entry name" value="FAD/NAD(P)-binding domain"/>
    <property type="match status" value="1"/>
</dbReference>
<feature type="binding site" evidence="16">
    <location>
        <position position="259"/>
    </location>
    <ligand>
        <name>FAD</name>
        <dbReference type="ChEBI" id="CHEBI:57692"/>
    </ligand>
</feature>
<evidence type="ECO:0000256" key="11">
    <source>
        <dbReference type="ARBA" id="ARBA00034010"/>
    </source>
</evidence>
<dbReference type="Pfam" id="PF05199">
    <property type="entry name" value="GMC_oxred_C"/>
    <property type="match status" value="1"/>
</dbReference>
<keyword evidence="8 16" id="KW-0274">FAD</keyword>
<comment type="similarity">
    <text evidence="3">Belongs to the GMC oxidoreductase family.</text>
</comment>
<dbReference type="EMBL" id="JANIEX010000004">
    <property type="protein sequence ID" value="KAJ3576819.1"/>
    <property type="molecule type" value="Genomic_DNA"/>
</dbReference>
<reference evidence="20" key="1">
    <citation type="submission" date="2022-07" db="EMBL/GenBank/DDBJ databases">
        <title>Genome Sequence of Leucocoprinus birnbaumii.</title>
        <authorList>
            <person name="Buettner E."/>
        </authorList>
    </citation>
    <scope>NUCLEOTIDE SEQUENCE</scope>
    <source>
        <strain evidence="20">VT141</strain>
    </source>
</reference>
<keyword evidence="21" id="KW-1185">Reference proteome</keyword>
<evidence type="ECO:0000313" key="21">
    <source>
        <dbReference type="Proteomes" id="UP001213000"/>
    </source>
</evidence>
<comment type="catalytic activity">
    <reaction evidence="14">
        <text>a pyranoside + acceptor = a pyranosid-3,4-diulose + reduced acceptor.</text>
        <dbReference type="EC" id="1.1.99.29"/>
    </reaction>
</comment>
<evidence type="ECO:0000256" key="9">
    <source>
        <dbReference type="ARBA" id="ARBA00024699"/>
    </source>
</evidence>
<dbReference type="Pfam" id="PF00732">
    <property type="entry name" value="GMC_oxred_N"/>
    <property type="match status" value="1"/>
</dbReference>
<feature type="signal peptide" evidence="17">
    <location>
        <begin position="1"/>
        <end position="18"/>
    </location>
</feature>
<dbReference type="Gene3D" id="3.30.560.10">
    <property type="entry name" value="Glucose Oxidase, domain 3"/>
    <property type="match status" value="1"/>
</dbReference>
<dbReference type="GO" id="GO:0033718">
    <property type="term" value="F:pyranose dehydrogenase (acceptor) activity"/>
    <property type="evidence" value="ECO:0007669"/>
    <property type="project" value="UniProtKB-EC"/>
</dbReference>
<comment type="catalytic activity">
    <reaction evidence="12">
        <text>pyranose + acceptor = pyranos-3-ulose + reduced acceptor.</text>
        <dbReference type="EC" id="1.1.99.29"/>
    </reaction>
</comment>
<evidence type="ECO:0000256" key="3">
    <source>
        <dbReference type="ARBA" id="ARBA00010790"/>
    </source>
</evidence>
<dbReference type="GO" id="GO:0005576">
    <property type="term" value="C:extracellular region"/>
    <property type="evidence" value="ECO:0007669"/>
    <property type="project" value="UniProtKB-SubCell"/>
</dbReference>
<keyword evidence="7" id="KW-0285">Flavoprotein</keyword>
<feature type="domain" description="Glucose-methanol-choline oxidoreductase N-terminal" evidence="18">
    <location>
        <begin position="34"/>
        <end position="340"/>
    </location>
</feature>
<evidence type="ECO:0000256" key="16">
    <source>
        <dbReference type="PIRSR" id="PIRSR000137-2"/>
    </source>
</evidence>
<evidence type="ECO:0000259" key="18">
    <source>
        <dbReference type="Pfam" id="PF00732"/>
    </source>
</evidence>
<comment type="subunit">
    <text evidence="4">Monomer.</text>
</comment>
<proteinExistence type="inferred from homology"/>
<evidence type="ECO:0000256" key="15">
    <source>
        <dbReference type="PIRSR" id="PIRSR000137-1"/>
    </source>
</evidence>
<comment type="catalytic activity">
    <reaction evidence="11">
        <text>pyranose + acceptor = pyranos-2,3-diulose + reduced acceptor.</text>
        <dbReference type="EC" id="1.1.99.29"/>
    </reaction>
</comment>
<evidence type="ECO:0000256" key="6">
    <source>
        <dbReference type="ARBA" id="ARBA00022525"/>
    </source>
</evidence>
<accession>A0AAD5Z0H1</accession>
<evidence type="ECO:0000256" key="10">
    <source>
        <dbReference type="ARBA" id="ARBA00033986"/>
    </source>
</evidence>
<dbReference type="InterPro" id="IPR007867">
    <property type="entry name" value="GMC_OxRtase_C"/>
</dbReference>
<feature type="active site" description="Proton acceptor" evidence="15">
    <location>
        <position position="565"/>
    </location>
</feature>
<dbReference type="InterPro" id="IPR012132">
    <property type="entry name" value="GMC_OxRdtase"/>
</dbReference>
<evidence type="ECO:0000259" key="19">
    <source>
        <dbReference type="Pfam" id="PF05199"/>
    </source>
</evidence>
<organism evidence="20 21">
    <name type="scientific">Leucocoprinus birnbaumii</name>
    <dbReference type="NCBI Taxonomy" id="56174"/>
    <lineage>
        <taxon>Eukaryota</taxon>
        <taxon>Fungi</taxon>
        <taxon>Dikarya</taxon>
        <taxon>Basidiomycota</taxon>
        <taxon>Agaricomycotina</taxon>
        <taxon>Agaricomycetes</taxon>
        <taxon>Agaricomycetidae</taxon>
        <taxon>Agaricales</taxon>
        <taxon>Agaricineae</taxon>
        <taxon>Agaricaceae</taxon>
        <taxon>Leucocoprinus</taxon>
    </lineage>
</organism>
<sequence length="588" mass="63822">MTSRRLATLLTLTTLAFATQYFQAPDDLPAEVEYDFIIVGGGTAGAVVASRLGEIEDFKVLVIEAGPSNEDVFEVQVPGLSHSIGFGTVVDWNYTTAPQTNINNRVLNYPRAMILGGCSSHNDMIYNRGSKDDYNRWAATIEDDNLSWAEMYPRLLKTEKWSAPNDASSPEDGHFNTSVHSSGGKIGVTAPYYDHPFNDLLFDATTELSEEFPLLEDLNNGRPIGWGQATIAHGLRSSSAIGYLANANDNVHVLLNSLVTRILPVGGEEPNNFRTIEYTANPKSPILKLTAEKEVILSAGMINSPQLLLLSGIGPKDELEALGVKTLVDNPSVGKNFSDQSSFPLGFWTNLPLTSFDQDEALSQWKLNHTGRLALAGHLPPIGWVRFPPESKPFKEGLVDPTGGPDAPHIEVFFSGVNPWFADNHTLRMNIVNLNPTSRGSIKLASNSPFDQPIIDPALLSSDTDKGILIEGFRSVERLMASDAFSNNIFGLNTPSPTANGTLTDDEIIHYIKGSASHFGHGVSSCSMAPAGASWGVVDPEFRVRDVSGLRIVDASVIPFVTSGHIQAPVYAIAERASEVIQRMYRGV</sequence>
<evidence type="ECO:0000256" key="8">
    <source>
        <dbReference type="ARBA" id="ARBA00022827"/>
    </source>
</evidence>
<dbReference type="Proteomes" id="UP001213000">
    <property type="component" value="Unassembled WGS sequence"/>
</dbReference>
<comment type="cofactor">
    <cofactor evidence="1 16">
        <name>FAD</name>
        <dbReference type="ChEBI" id="CHEBI:57692"/>
    </cofactor>
</comment>
<dbReference type="SUPFAM" id="SSF51905">
    <property type="entry name" value="FAD/NAD(P)-binding domain"/>
    <property type="match status" value="1"/>
</dbReference>
<dbReference type="GO" id="GO:0050660">
    <property type="term" value="F:flavin adenine dinucleotide binding"/>
    <property type="evidence" value="ECO:0007669"/>
    <property type="project" value="InterPro"/>
</dbReference>
<dbReference type="PANTHER" id="PTHR11552:SF147">
    <property type="entry name" value="CHOLINE DEHYDROGENASE, MITOCHONDRIAL"/>
    <property type="match status" value="1"/>
</dbReference>
<comment type="catalytic activity">
    <reaction evidence="10">
        <text>pyranose + acceptor = pyranos-2-ulose + reduced acceptor.</text>
        <dbReference type="EC" id="1.1.99.29"/>
    </reaction>
</comment>
<keyword evidence="17" id="KW-0732">Signal</keyword>
<comment type="function">
    <text evidence="9">Catalyzes the single-oxidation or sequential double oxidation reaction of carbohydrates primarily at carbon-2 and/or carbon-3 with the concomitant reduction of the flavin. The enzyme exhibits a broad sugar substrate specificity, oxidizing different aldopyranoses to the corresponding C-1, C-2, C-3 or C-1,2, C-2,3 and C-3,4 (di)dehydro sugars with substrate-specific regioselectivity. Accepts only a narrow range of electron acceptors such as substituted benzoquinones and complexed metal ions and reacts extremely slowly with O(2) as acceptor. May play a role in the natural recycling of plant matter by oxidizing all major monosaccharides in lignocellulose and by reducing quinone compounds or reactive radical species generated during lignin depolymerization.</text>
</comment>
<evidence type="ECO:0000256" key="7">
    <source>
        <dbReference type="ARBA" id="ARBA00022630"/>
    </source>
</evidence>
<evidence type="ECO:0000256" key="4">
    <source>
        <dbReference type="ARBA" id="ARBA00011245"/>
    </source>
</evidence>
<comment type="subcellular location">
    <subcellularLocation>
        <location evidence="2">Secreted</location>
    </subcellularLocation>
</comment>
<dbReference type="EC" id="1.1.99.29" evidence="5"/>
<evidence type="ECO:0000256" key="12">
    <source>
        <dbReference type="ARBA" id="ARBA00034029"/>
    </source>
</evidence>
<feature type="active site" description="Proton donor" evidence="15">
    <location>
        <position position="521"/>
    </location>
</feature>
<keyword evidence="6" id="KW-0964">Secreted</keyword>
<protein>
    <recommendedName>
        <fullName evidence="5">pyranose dehydrogenase (acceptor)</fullName>
        <ecNumber evidence="5">1.1.99.29</ecNumber>
    </recommendedName>
</protein>
<dbReference type="InterPro" id="IPR000172">
    <property type="entry name" value="GMC_OxRdtase_N"/>
</dbReference>
<evidence type="ECO:0000313" key="20">
    <source>
        <dbReference type="EMBL" id="KAJ3576819.1"/>
    </source>
</evidence>
<evidence type="ECO:0000256" key="5">
    <source>
        <dbReference type="ARBA" id="ARBA00013177"/>
    </source>
</evidence>
<feature type="domain" description="Glucose-methanol-choline oxidoreductase C-terminal" evidence="19">
    <location>
        <begin position="436"/>
        <end position="574"/>
    </location>
</feature>
<evidence type="ECO:0000256" key="13">
    <source>
        <dbReference type="ARBA" id="ARBA00034050"/>
    </source>
</evidence>
<dbReference type="PANTHER" id="PTHR11552">
    <property type="entry name" value="GLUCOSE-METHANOL-CHOLINE GMC OXIDOREDUCTASE"/>
    <property type="match status" value="1"/>
</dbReference>
<name>A0AAD5Z0H1_9AGAR</name>
<comment type="caution">
    <text evidence="20">The sequence shown here is derived from an EMBL/GenBank/DDBJ whole genome shotgun (WGS) entry which is preliminary data.</text>
</comment>
<dbReference type="InterPro" id="IPR036188">
    <property type="entry name" value="FAD/NAD-bd_sf"/>
</dbReference>
<gene>
    <name evidence="20" type="ORF">NP233_g167</name>
</gene>
<dbReference type="AlphaFoldDB" id="A0AAD5Z0H1"/>
<evidence type="ECO:0000256" key="14">
    <source>
        <dbReference type="ARBA" id="ARBA00034059"/>
    </source>
</evidence>